<comment type="similarity">
    <text evidence="9">Belongs to the 'phage' integrase family. XerC subfamily.</text>
</comment>
<evidence type="ECO:0000256" key="8">
    <source>
        <dbReference type="ARBA" id="ARBA00023306"/>
    </source>
</evidence>
<dbReference type="Proteomes" id="UP000014387">
    <property type="component" value="Unassembled WGS sequence"/>
</dbReference>
<keyword evidence="8 9" id="KW-0131">Cell cycle</keyword>
<dbReference type="AlphaFoldDB" id="A0A9W5RCR2"/>
<comment type="subunit">
    <text evidence="9">Forms a cyclic heterotetrameric complex composed of two molecules of XerC and two molecules of XerD.</text>
</comment>
<feature type="active site" evidence="9">
    <location>
        <position position="276"/>
    </location>
</feature>
<keyword evidence="3 9" id="KW-0132">Cell division</keyword>
<dbReference type="InterPro" id="IPR011010">
    <property type="entry name" value="DNA_brk_join_enz"/>
</dbReference>
<dbReference type="GO" id="GO:0003677">
    <property type="term" value="F:DNA binding"/>
    <property type="evidence" value="ECO:0007669"/>
    <property type="project" value="UniProtKB-UniRule"/>
</dbReference>
<evidence type="ECO:0000313" key="13">
    <source>
        <dbReference type="Proteomes" id="UP000014387"/>
    </source>
</evidence>
<dbReference type="InterPro" id="IPR010998">
    <property type="entry name" value="Integrase_recombinase_N"/>
</dbReference>
<proteinExistence type="inferred from homology"/>
<dbReference type="SUPFAM" id="SSF47823">
    <property type="entry name" value="lambda integrase-like, N-terminal domain"/>
    <property type="match status" value="1"/>
</dbReference>
<dbReference type="Gene3D" id="1.10.150.130">
    <property type="match status" value="1"/>
</dbReference>
<reference evidence="12 13" key="1">
    <citation type="submission" date="2013-05" db="EMBL/GenBank/DDBJ databases">
        <title>The Genome Sequence of Actinomyces europaeus ACS-120-V-COL10B.</title>
        <authorList>
            <consortium name="The Broad Institute Genomics Platform"/>
            <person name="Earl A."/>
            <person name="Ward D."/>
            <person name="Feldgarden M."/>
            <person name="Gevers D."/>
            <person name="Saerens B."/>
            <person name="Vaneechoutte M."/>
            <person name="Walker B."/>
            <person name="Young S."/>
            <person name="Zeng Q."/>
            <person name="Gargeya S."/>
            <person name="Fitzgerald M."/>
            <person name="Haas B."/>
            <person name="Abouelleil A."/>
            <person name="Allen A.W."/>
            <person name="Alvarado L."/>
            <person name="Arachchi H.M."/>
            <person name="Berlin A.M."/>
            <person name="Chapman S.B."/>
            <person name="Gainer-Dewar J."/>
            <person name="Goldberg J."/>
            <person name="Griggs A."/>
            <person name="Gujja S."/>
            <person name="Hansen M."/>
            <person name="Howarth C."/>
            <person name="Imamovic A."/>
            <person name="Ireland A."/>
            <person name="Larimer J."/>
            <person name="McCowan C."/>
            <person name="Murphy C."/>
            <person name="Pearson M."/>
            <person name="Poon T.W."/>
            <person name="Priest M."/>
            <person name="Roberts A."/>
            <person name="Saif S."/>
            <person name="Shea T."/>
            <person name="Sisk P."/>
            <person name="Sykes S."/>
            <person name="Wortman J."/>
            <person name="Nusbaum C."/>
            <person name="Birren B."/>
        </authorList>
    </citation>
    <scope>NUCLEOTIDE SEQUENCE [LARGE SCALE GENOMIC DNA]</scope>
    <source>
        <strain evidence="12 13">ACS-120-V-Col10b</strain>
    </source>
</reference>
<dbReference type="InterPro" id="IPR044068">
    <property type="entry name" value="CB"/>
</dbReference>
<evidence type="ECO:0000256" key="3">
    <source>
        <dbReference type="ARBA" id="ARBA00022618"/>
    </source>
</evidence>
<dbReference type="CDD" id="cd00798">
    <property type="entry name" value="INT_XerDC_C"/>
    <property type="match status" value="1"/>
</dbReference>
<comment type="function">
    <text evidence="9">Site-specific tyrosine recombinase, which acts by catalyzing the cutting and rejoining of the recombining DNA molecules. The XerC-XerD complex is essential to convert dimers of the bacterial chromosome into monomers to permit their segregation at cell division. It also contributes to the segregational stability of plasmids.</text>
</comment>
<dbReference type="HAMAP" id="MF_01808">
    <property type="entry name" value="Recomb_XerC_XerD"/>
    <property type="match status" value="1"/>
</dbReference>
<dbReference type="RefSeq" id="WP_016444998.1">
    <property type="nucleotide sequence ID" value="NZ_KE150268.1"/>
</dbReference>
<evidence type="ECO:0000256" key="1">
    <source>
        <dbReference type="ARBA" id="ARBA00004496"/>
    </source>
</evidence>
<keyword evidence="6 9" id="KW-0238">DNA-binding</keyword>
<sequence>MELHESTLDVLAGFERYMAHSRGMAAHSVQAYMSDVESALGFCLGARPFDPVELTPRAFRAWVATKVREGGSRASVARYVASVRLFGRWMKREGVVEVDPTLKLRAARVDETLPKTLTVEQARTLFNYLRQQAEGGDPCAIRDWAMVEVMYSCGIRVAELTGLNLSHLNAAERTLRVLGKGNKERVVPYGKPAHDALRIWIETGRPALVTDSGEQALFLGARGGRVSQRIVRGRLESACARAGVSVISPHGLRHSAATHMLEGGADLRAVQDLLGHSSLQTTQRYTHVDARRLSAIMNQAHPRA</sequence>
<dbReference type="InterPro" id="IPR050090">
    <property type="entry name" value="Tyrosine_recombinase_XerCD"/>
</dbReference>
<keyword evidence="7 9" id="KW-0233">DNA recombination</keyword>
<keyword evidence="5 9" id="KW-0229">DNA integration</keyword>
<feature type="active site" evidence="9">
    <location>
        <position position="250"/>
    </location>
</feature>
<keyword evidence="2 9" id="KW-0963">Cytoplasm</keyword>
<protein>
    <recommendedName>
        <fullName evidence="9">Tyrosine recombinase XerC</fullName>
    </recommendedName>
</protein>
<feature type="domain" description="Core-binding (CB)" evidence="11">
    <location>
        <begin position="5"/>
        <end position="91"/>
    </location>
</feature>
<evidence type="ECO:0000256" key="5">
    <source>
        <dbReference type="ARBA" id="ARBA00022908"/>
    </source>
</evidence>
<dbReference type="GO" id="GO:0009037">
    <property type="term" value="F:tyrosine-based site-specific recombinase activity"/>
    <property type="evidence" value="ECO:0007669"/>
    <property type="project" value="UniProtKB-UniRule"/>
</dbReference>
<comment type="subcellular location">
    <subcellularLocation>
        <location evidence="1 9">Cytoplasm</location>
    </subcellularLocation>
</comment>
<name>A0A9W5RCR2_9ACTO</name>
<comment type="caution">
    <text evidence="12">The sequence shown here is derived from an EMBL/GenBank/DDBJ whole genome shotgun (WGS) entry which is preliminary data.</text>
</comment>
<feature type="active site" evidence="9">
    <location>
        <position position="253"/>
    </location>
</feature>
<dbReference type="PROSITE" id="PS51898">
    <property type="entry name" value="TYR_RECOMBINASE"/>
    <property type="match status" value="1"/>
</dbReference>
<keyword evidence="4 9" id="KW-0159">Chromosome partition</keyword>
<dbReference type="GO" id="GO:0007059">
    <property type="term" value="P:chromosome segregation"/>
    <property type="evidence" value="ECO:0007669"/>
    <property type="project" value="UniProtKB-UniRule"/>
</dbReference>
<evidence type="ECO:0000259" key="10">
    <source>
        <dbReference type="PROSITE" id="PS51898"/>
    </source>
</evidence>
<dbReference type="Pfam" id="PF02899">
    <property type="entry name" value="Phage_int_SAM_1"/>
    <property type="match status" value="1"/>
</dbReference>
<dbReference type="GO" id="GO:0051301">
    <property type="term" value="P:cell division"/>
    <property type="evidence" value="ECO:0007669"/>
    <property type="project" value="UniProtKB-KW"/>
</dbReference>
<keyword evidence="13" id="KW-1185">Reference proteome</keyword>
<dbReference type="InterPro" id="IPR004107">
    <property type="entry name" value="Integrase_SAM-like_N"/>
</dbReference>
<evidence type="ECO:0000256" key="4">
    <source>
        <dbReference type="ARBA" id="ARBA00022829"/>
    </source>
</evidence>
<dbReference type="EMBL" id="AGWN01000005">
    <property type="protein sequence ID" value="EPD29365.1"/>
    <property type="molecule type" value="Genomic_DNA"/>
</dbReference>
<dbReference type="PANTHER" id="PTHR30349">
    <property type="entry name" value="PHAGE INTEGRASE-RELATED"/>
    <property type="match status" value="1"/>
</dbReference>
<evidence type="ECO:0000313" key="12">
    <source>
        <dbReference type="EMBL" id="EPD29365.1"/>
    </source>
</evidence>
<feature type="active site" description="O-(3'-phospho-DNA)-tyrosine intermediate" evidence="9">
    <location>
        <position position="285"/>
    </location>
</feature>
<evidence type="ECO:0000256" key="7">
    <source>
        <dbReference type="ARBA" id="ARBA00023172"/>
    </source>
</evidence>
<dbReference type="OrthoDB" id="9801717at2"/>
<dbReference type="InterPro" id="IPR002104">
    <property type="entry name" value="Integrase_catalytic"/>
</dbReference>
<feature type="active site" evidence="9">
    <location>
        <position position="180"/>
    </location>
</feature>
<dbReference type="InterPro" id="IPR013762">
    <property type="entry name" value="Integrase-like_cat_sf"/>
</dbReference>
<organism evidence="12 13">
    <name type="scientific">Gleimia europaea ACS-120-V-Col10b</name>
    <dbReference type="NCBI Taxonomy" id="883069"/>
    <lineage>
        <taxon>Bacteria</taxon>
        <taxon>Bacillati</taxon>
        <taxon>Actinomycetota</taxon>
        <taxon>Actinomycetes</taxon>
        <taxon>Actinomycetales</taxon>
        <taxon>Actinomycetaceae</taxon>
        <taxon>Gleimia</taxon>
    </lineage>
</organism>
<evidence type="ECO:0000259" key="11">
    <source>
        <dbReference type="PROSITE" id="PS51900"/>
    </source>
</evidence>
<accession>A0A9W5RCR2</accession>
<evidence type="ECO:0000256" key="2">
    <source>
        <dbReference type="ARBA" id="ARBA00022490"/>
    </source>
</evidence>
<dbReference type="PROSITE" id="PS51900">
    <property type="entry name" value="CB"/>
    <property type="match status" value="1"/>
</dbReference>
<dbReference type="InterPro" id="IPR023009">
    <property type="entry name" value="Tyrosine_recombinase_XerC/XerD"/>
</dbReference>
<dbReference type="Gene3D" id="1.10.443.10">
    <property type="entry name" value="Intergrase catalytic core"/>
    <property type="match status" value="1"/>
</dbReference>
<dbReference type="GO" id="GO:0005737">
    <property type="term" value="C:cytoplasm"/>
    <property type="evidence" value="ECO:0007669"/>
    <property type="project" value="UniProtKB-SubCell"/>
</dbReference>
<feature type="domain" description="Tyr recombinase" evidence="10">
    <location>
        <begin position="112"/>
        <end position="298"/>
    </location>
</feature>
<dbReference type="GO" id="GO:0006313">
    <property type="term" value="P:DNA transposition"/>
    <property type="evidence" value="ECO:0007669"/>
    <property type="project" value="UniProtKB-UniRule"/>
</dbReference>
<evidence type="ECO:0000256" key="9">
    <source>
        <dbReference type="HAMAP-Rule" id="MF_01808"/>
    </source>
</evidence>
<evidence type="ECO:0000256" key="6">
    <source>
        <dbReference type="ARBA" id="ARBA00023125"/>
    </source>
</evidence>
<gene>
    <name evidence="9" type="primary">xerC</name>
    <name evidence="12" type="ORF">HMPREF9238_01681</name>
</gene>
<dbReference type="Pfam" id="PF00589">
    <property type="entry name" value="Phage_integrase"/>
    <property type="match status" value="1"/>
</dbReference>
<feature type="active site" evidence="9">
    <location>
        <position position="156"/>
    </location>
</feature>
<dbReference type="PANTHER" id="PTHR30349:SF77">
    <property type="entry name" value="TYROSINE RECOMBINASE XERC"/>
    <property type="match status" value="1"/>
</dbReference>
<dbReference type="SUPFAM" id="SSF56349">
    <property type="entry name" value="DNA breaking-rejoining enzymes"/>
    <property type="match status" value="1"/>
</dbReference>